<feature type="binding site" evidence="18">
    <location>
        <position position="361"/>
    </location>
    <ligand>
        <name>UDP-N-acetyl-alpha-D-glucosamine</name>
        <dbReference type="ChEBI" id="CHEBI:57705"/>
    </ligand>
</feature>
<evidence type="ECO:0000313" key="20">
    <source>
        <dbReference type="EMBL" id="MPR26120.1"/>
    </source>
</evidence>
<feature type="binding site" evidence="18">
    <location>
        <position position="346"/>
    </location>
    <ligand>
        <name>UDP-N-acetyl-alpha-D-glucosamine</name>
        <dbReference type="ChEBI" id="CHEBI:57705"/>
    </ligand>
</feature>
<dbReference type="RefSeq" id="WP_152712140.1">
    <property type="nucleotide sequence ID" value="NZ_VOSJ01000035.1"/>
</dbReference>
<dbReference type="GO" id="GO:0008360">
    <property type="term" value="P:regulation of cell shape"/>
    <property type="evidence" value="ECO:0007669"/>
    <property type="project" value="UniProtKB-KW"/>
</dbReference>
<keyword evidence="12 18" id="KW-0511">Multifunctional enzyme</keyword>
<evidence type="ECO:0000256" key="16">
    <source>
        <dbReference type="ARBA" id="ARBA00048493"/>
    </source>
</evidence>
<evidence type="ECO:0000256" key="2">
    <source>
        <dbReference type="ARBA" id="ARBA00007707"/>
    </source>
</evidence>
<evidence type="ECO:0000256" key="15">
    <source>
        <dbReference type="ARBA" id="ARBA00048247"/>
    </source>
</evidence>
<evidence type="ECO:0000256" key="4">
    <source>
        <dbReference type="ARBA" id="ARBA00022490"/>
    </source>
</evidence>
<evidence type="ECO:0000256" key="6">
    <source>
        <dbReference type="ARBA" id="ARBA00022695"/>
    </source>
</evidence>
<dbReference type="Gene3D" id="2.160.10.10">
    <property type="entry name" value="Hexapeptide repeat proteins"/>
    <property type="match status" value="1"/>
</dbReference>
<keyword evidence="10 18" id="KW-0133">Cell shape</keyword>
<evidence type="ECO:0000256" key="11">
    <source>
        <dbReference type="ARBA" id="ARBA00022984"/>
    </source>
</evidence>
<dbReference type="SUPFAM" id="SSF51161">
    <property type="entry name" value="Trimeric LpxA-like enzymes"/>
    <property type="match status" value="1"/>
</dbReference>
<dbReference type="CDD" id="cd02540">
    <property type="entry name" value="GT2_GlmU_N_bac"/>
    <property type="match status" value="1"/>
</dbReference>
<comment type="cofactor">
    <cofactor evidence="18">
        <name>Mg(2+)</name>
        <dbReference type="ChEBI" id="CHEBI:18420"/>
    </cofactor>
    <text evidence="18">Binds 1 Mg(2+) ion per subunit.</text>
</comment>
<comment type="subcellular location">
    <subcellularLocation>
        <location evidence="1 18">Cytoplasm</location>
    </subcellularLocation>
</comment>
<comment type="pathway">
    <text evidence="18">Bacterial outer membrane biogenesis; LPS lipid A biosynthesis.</text>
</comment>
<dbReference type="GO" id="GO:0006048">
    <property type="term" value="P:UDP-N-acetylglucosamine biosynthetic process"/>
    <property type="evidence" value="ECO:0007669"/>
    <property type="project" value="UniProtKB-UniPathway"/>
</dbReference>
<accession>A0A5N7MHB1</accession>
<evidence type="ECO:0000256" key="3">
    <source>
        <dbReference type="ARBA" id="ARBA00007947"/>
    </source>
</evidence>
<evidence type="ECO:0000256" key="12">
    <source>
        <dbReference type="ARBA" id="ARBA00023268"/>
    </source>
</evidence>
<gene>
    <name evidence="18 20" type="primary">glmU</name>
    <name evidence="20" type="ORF">FS320_12995</name>
</gene>
<keyword evidence="6 18" id="KW-0548">Nucleotidyltransferase</keyword>
<comment type="pathway">
    <text evidence="18">Nucleotide-sugar biosynthesis; UDP-N-acetyl-alpha-D-glucosamine biosynthesis; UDP-N-acetyl-alpha-D-glucosamine from N-acetyl-alpha-D-glucosamine 1-phosphate: step 1/1.</text>
</comment>
<feature type="binding site" evidence="18">
    <location>
        <position position="153"/>
    </location>
    <ligand>
        <name>UDP-N-acetyl-alpha-D-glucosamine</name>
        <dbReference type="ChEBI" id="CHEBI:57705"/>
    </ligand>
</feature>
<dbReference type="InterPro" id="IPR001451">
    <property type="entry name" value="Hexapep"/>
</dbReference>
<feature type="region of interest" description="N-acetyltransferase" evidence="18">
    <location>
        <begin position="263"/>
        <end position="472"/>
    </location>
</feature>
<feature type="binding site" evidence="18">
    <location>
        <position position="182"/>
    </location>
    <ligand>
        <name>UDP-N-acetyl-alpha-D-glucosamine</name>
        <dbReference type="ChEBI" id="CHEBI:57705"/>
    </ligand>
</feature>
<dbReference type="UniPathway" id="UPA00113">
    <property type="reaction ID" value="UER00532"/>
</dbReference>
<keyword evidence="5 18" id="KW-0808">Transferase</keyword>
<keyword evidence="21" id="KW-1185">Reference proteome</keyword>
<dbReference type="EMBL" id="VOSK01000040">
    <property type="protein sequence ID" value="MPR26120.1"/>
    <property type="molecule type" value="Genomic_DNA"/>
</dbReference>
<dbReference type="InterPro" id="IPR025877">
    <property type="entry name" value="MobA-like_NTP_Trfase"/>
</dbReference>
<dbReference type="PANTHER" id="PTHR43584">
    <property type="entry name" value="NUCLEOTIDYL TRANSFERASE"/>
    <property type="match status" value="1"/>
</dbReference>
<evidence type="ECO:0000256" key="14">
    <source>
        <dbReference type="ARBA" id="ARBA00023316"/>
    </source>
</evidence>
<dbReference type="InterPro" id="IPR029044">
    <property type="entry name" value="Nucleotide-diphossugar_trans"/>
</dbReference>
<evidence type="ECO:0000256" key="7">
    <source>
        <dbReference type="ARBA" id="ARBA00022723"/>
    </source>
</evidence>
<dbReference type="GO" id="GO:0009252">
    <property type="term" value="P:peptidoglycan biosynthetic process"/>
    <property type="evidence" value="ECO:0007669"/>
    <property type="project" value="UniProtKB-UniRule"/>
</dbReference>
<keyword evidence="11 18" id="KW-0573">Peptidoglycan synthesis</keyword>
<dbReference type="GO" id="GO:0003977">
    <property type="term" value="F:UDP-N-acetylglucosamine diphosphorylase activity"/>
    <property type="evidence" value="ECO:0007669"/>
    <property type="project" value="UniProtKB-UniRule"/>
</dbReference>
<feature type="domain" description="MobA-like NTP transferase" evidence="19">
    <location>
        <begin position="17"/>
        <end position="152"/>
    </location>
</feature>
<dbReference type="Pfam" id="PF00132">
    <property type="entry name" value="Hexapep"/>
    <property type="match status" value="1"/>
</dbReference>
<feature type="binding site" evidence="18">
    <location>
        <position position="167"/>
    </location>
    <ligand>
        <name>UDP-N-acetyl-alpha-D-glucosamine</name>
        <dbReference type="ChEBI" id="CHEBI:57705"/>
    </ligand>
</feature>
<comment type="catalytic activity">
    <reaction evidence="15 18">
        <text>alpha-D-glucosamine 1-phosphate + acetyl-CoA = N-acetyl-alpha-D-glucosamine 1-phosphate + CoA + H(+)</text>
        <dbReference type="Rhea" id="RHEA:13725"/>
        <dbReference type="ChEBI" id="CHEBI:15378"/>
        <dbReference type="ChEBI" id="CHEBI:57287"/>
        <dbReference type="ChEBI" id="CHEBI:57288"/>
        <dbReference type="ChEBI" id="CHEBI:57776"/>
        <dbReference type="ChEBI" id="CHEBI:58516"/>
        <dbReference type="EC" id="2.3.1.157"/>
    </reaction>
</comment>
<dbReference type="UniPathway" id="UPA00973"/>
<dbReference type="SUPFAM" id="SSF53448">
    <property type="entry name" value="Nucleotide-diphospho-sugar transferases"/>
    <property type="match status" value="1"/>
</dbReference>
<evidence type="ECO:0000259" key="19">
    <source>
        <dbReference type="Pfam" id="PF12804"/>
    </source>
</evidence>
<dbReference type="EC" id="2.7.7.23" evidence="18"/>
<feature type="binding site" evidence="18">
    <location>
        <begin position="381"/>
        <end position="382"/>
    </location>
    <ligand>
        <name>acetyl-CoA</name>
        <dbReference type="ChEBI" id="CHEBI:57288"/>
    </ligand>
</feature>
<feature type="binding site" evidence="18">
    <location>
        <position position="117"/>
    </location>
    <ligand>
        <name>Mg(2+)</name>
        <dbReference type="ChEBI" id="CHEBI:18420"/>
    </ligand>
</feature>
<dbReference type="InterPro" id="IPR011004">
    <property type="entry name" value="Trimer_LpxA-like_sf"/>
</dbReference>
<comment type="similarity">
    <text evidence="2 18">In the C-terminal section; belongs to the transferase hexapeptide repeat family.</text>
</comment>
<evidence type="ECO:0000256" key="10">
    <source>
        <dbReference type="ARBA" id="ARBA00022960"/>
    </source>
</evidence>
<evidence type="ECO:0000313" key="21">
    <source>
        <dbReference type="Proteomes" id="UP000403266"/>
    </source>
</evidence>
<dbReference type="CDD" id="cd03353">
    <property type="entry name" value="LbH_GlmU_C"/>
    <property type="match status" value="1"/>
</dbReference>
<feature type="region of interest" description="Linker" evidence="18">
    <location>
        <begin position="242"/>
        <end position="262"/>
    </location>
</feature>
<evidence type="ECO:0000256" key="9">
    <source>
        <dbReference type="ARBA" id="ARBA00022842"/>
    </source>
</evidence>
<keyword evidence="4 18" id="KW-0963">Cytoplasm</keyword>
<dbReference type="GO" id="GO:0000902">
    <property type="term" value="P:cell morphogenesis"/>
    <property type="evidence" value="ECO:0007669"/>
    <property type="project" value="UniProtKB-UniRule"/>
</dbReference>
<dbReference type="NCBIfam" id="TIGR01173">
    <property type="entry name" value="glmU"/>
    <property type="match status" value="1"/>
</dbReference>
<evidence type="ECO:0000256" key="8">
    <source>
        <dbReference type="ARBA" id="ARBA00022737"/>
    </source>
</evidence>
<dbReference type="GO" id="GO:0005737">
    <property type="term" value="C:cytoplasm"/>
    <property type="evidence" value="ECO:0007669"/>
    <property type="project" value="UniProtKB-SubCell"/>
</dbReference>
<feature type="binding site" evidence="18">
    <location>
        <begin position="92"/>
        <end position="93"/>
    </location>
    <ligand>
        <name>UDP-N-acetyl-alpha-D-glucosamine</name>
        <dbReference type="ChEBI" id="CHEBI:57705"/>
    </ligand>
</feature>
<reference evidence="20 21" key="1">
    <citation type="journal article" date="2019" name="Syst. Appl. Microbiol.">
        <title>Microvirga tunisiensis sp. nov., a root nodule symbiotic bacterium isolated from Lupinus micranthus and L. luteus grown in Northern Tunisia.</title>
        <authorList>
            <person name="Msaddak A."/>
            <person name="Rejili M."/>
            <person name="Duran D."/>
            <person name="Mars M."/>
            <person name="Palacios J.M."/>
            <person name="Ruiz-Argueso T."/>
            <person name="Rey L."/>
            <person name="Imperial J."/>
        </authorList>
    </citation>
    <scope>NUCLEOTIDE SEQUENCE [LARGE SCALE GENOMIC DNA]</scope>
    <source>
        <strain evidence="20 21">Lmie10</strain>
    </source>
</reference>
<evidence type="ECO:0000256" key="13">
    <source>
        <dbReference type="ARBA" id="ARBA00023315"/>
    </source>
</evidence>
<name>A0A5N7MHB1_9HYPH</name>
<sequence>MTSIDAFKTPSSRSCLAVVLAAGEGTRMKSGKPKVLHQVANRSMVGHVLATLTKAGATSVAVVIGPDREDVAKEVQKGFPEARIFVQKDRLGTAHAVLSAREALELGADDVIVAFGDTPLVLAETFAKLRAPLAQGAGVVAMGFEAKDPTGYGRFITSGDELRAIREHKDASVDEREITLCNGGLMAIRGDLALMLLDRVGNDNAKGEYYLTDIVEIARDLGHRTAIAIVPEEEVHGVNDRAQLAAAEHMIQGRLREEAMASGVTLIAPETVFFSHDTQLGQDVVVEPHVVFGPGVVVEEGAVVHSFSHLEGTRIASGAGVGPFARLRPGARIGPKAKVGNFVEIKNTELGAGAKVSHLTYLGDASIGAEANIGAGTITCNYDGFGKYRTEIGEGAFIGSNSSLVAPITIGKGAFVGSGSVITDDIPDNALGLGRGRQIVKEGWAIEFRHKARPPGRNNRSCHNRLRKLIPF</sequence>
<comment type="subunit">
    <text evidence="18">Homotrimer.</text>
</comment>
<evidence type="ECO:0000256" key="5">
    <source>
        <dbReference type="ARBA" id="ARBA00022679"/>
    </source>
</evidence>
<dbReference type="InterPro" id="IPR038009">
    <property type="entry name" value="GlmU_C_LbH"/>
</dbReference>
<dbReference type="PANTHER" id="PTHR43584:SF3">
    <property type="entry name" value="BIFUNCTIONAL PROTEIN GLMU"/>
    <property type="match status" value="1"/>
</dbReference>
<feature type="binding site" evidence="18">
    <location>
        <position position="328"/>
    </location>
    <ligand>
        <name>UDP-N-acetyl-alpha-D-glucosamine</name>
        <dbReference type="ChEBI" id="CHEBI:57705"/>
    </ligand>
</feature>
<feature type="binding site" evidence="18">
    <location>
        <position position="239"/>
    </location>
    <ligand>
        <name>UDP-N-acetyl-alpha-D-glucosamine</name>
        <dbReference type="ChEBI" id="CHEBI:57705"/>
    </ligand>
</feature>
<evidence type="ECO:0000256" key="1">
    <source>
        <dbReference type="ARBA" id="ARBA00004496"/>
    </source>
</evidence>
<protein>
    <recommendedName>
        <fullName evidence="18">Bifunctional protein GlmU</fullName>
    </recommendedName>
    <domain>
        <recommendedName>
            <fullName evidence="18">UDP-N-acetylglucosamine pyrophosphorylase</fullName>
            <ecNumber evidence="18">2.7.7.23</ecNumber>
        </recommendedName>
        <alternativeName>
            <fullName evidence="18">N-acetylglucosamine-1-phosphate uridyltransferase</fullName>
        </alternativeName>
    </domain>
    <domain>
        <recommendedName>
            <fullName evidence="18">Glucosamine-1-phosphate N-acetyltransferase</fullName>
            <ecNumber evidence="18">2.3.1.157</ecNumber>
        </recommendedName>
    </domain>
</protein>
<feature type="binding site" evidence="18">
    <location>
        <position position="435"/>
    </location>
    <ligand>
        <name>acetyl-CoA</name>
        <dbReference type="ChEBI" id="CHEBI:57288"/>
    </ligand>
</feature>
<dbReference type="GO" id="GO:0009245">
    <property type="term" value="P:lipid A biosynthetic process"/>
    <property type="evidence" value="ECO:0007669"/>
    <property type="project" value="UniProtKB-UniRule"/>
</dbReference>
<feature type="active site" description="Proton acceptor" evidence="18">
    <location>
        <position position="358"/>
    </location>
</feature>
<dbReference type="PROSITE" id="PS00101">
    <property type="entry name" value="HEXAPEP_TRANSFERASES"/>
    <property type="match status" value="1"/>
</dbReference>
<dbReference type="GO" id="GO:0016020">
    <property type="term" value="C:membrane"/>
    <property type="evidence" value="ECO:0007669"/>
    <property type="project" value="GOC"/>
</dbReference>
<feature type="binding site" evidence="18">
    <location>
        <begin position="20"/>
        <end position="23"/>
    </location>
    <ligand>
        <name>UDP-N-acetyl-alpha-D-glucosamine</name>
        <dbReference type="ChEBI" id="CHEBI:57705"/>
    </ligand>
</feature>
<feature type="binding site" evidence="18">
    <location>
        <position position="375"/>
    </location>
    <ligand>
        <name>acetyl-CoA</name>
        <dbReference type="ChEBI" id="CHEBI:57288"/>
    </ligand>
</feature>
<feature type="binding site" evidence="18">
    <location>
        <position position="87"/>
    </location>
    <ligand>
        <name>UDP-N-acetyl-alpha-D-glucosamine</name>
        <dbReference type="ChEBI" id="CHEBI:57705"/>
    </ligand>
</feature>
<feature type="binding site" evidence="18">
    <location>
        <position position="372"/>
    </location>
    <ligand>
        <name>UDP-N-acetyl-alpha-D-glucosamine</name>
        <dbReference type="ChEBI" id="CHEBI:57705"/>
    </ligand>
</feature>
<proteinExistence type="inferred from homology"/>
<dbReference type="GO" id="GO:0019134">
    <property type="term" value="F:glucosamine-1-phosphate N-acetyltransferase activity"/>
    <property type="evidence" value="ECO:0007669"/>
    <property type="project" value="UniProtKB-UniRule"/>
</dbReference>
<dbReference type="EC" id="2.3.1.157" evidence="18"/>
<comment type="caution">
    <text evidence="20">The sequence shown here is derived from an EMBL/GenBank/DDBJ whole genome shotgun (WGS) entry which is preliminary data.</text>
</comment>
<feature type="binding site" evidence="18">
    <location>
        <position position="239"/>
    </location>
    <ligand>
        <name>Mg(2+)</name>
        <dbReference type="ChEBI" id="CHEBI:18420"/>
    </ligand>
</feature>
<feature type="binding site" evidence="18">
    <location>
        <position position="400"/>
    </location>
    <ligand>
        <name>acetyl-CoA</name>
        <dbReference type="ChEBI" id="CHEBI:57288"/>
    </ligand>
</feature>
<dbReference type="Proteomes" id="UP000403266">
    <property type="component" value="Unassembled WGS sequence"/>
</dbReference>
<keyword evidence="14 18" id="KW-0961">Cell wall biogenesis/degradation</keyword>
<keyword evidence="8 18" id="KW-0677">Repeat</keyword>
<feature type="binding site" evidence="18">
    <location>
        <position position="418"/>
    </location>
    <ligand>
        <name>acetyl-CoA</name>
        <dbReference type="ChEBI" id="CHEBI:57288"/>
    </ligand>
</feature>
<feature type="region of interest" description="Pyrophosphorylase" evidence="18">
    <location>
        <begin position="1"/>
        <end position="241"/>
    </location>
</feature>
<dbReference type="NCBIfam" id="NF010933">
    <property type="entry name" value="PRK14353.1"/>
    <property type="match status" value="1"/>
</dbReference>
<keyword evidence="7 18" id="KW-0479">Metal-binding</keyword>
<dbReference type="GO" id="GO:0071555">
    <property type="term" value="P:cell wall organization"/>
    <property type="evidence" value="ECO:0007669"/>
    <property type="project" value="UniProtKB-KW"/>
</dbReference>
<evidence type="ECO:0000256" key="18">
    <source>
        <dbReference type="HAMAP-Rule" id="MF_01631"/>
    </source>
</evidence>
<dbReference type="GO" id="GO:0000287">
    <property type="term" value="F:magnesium ion binding"/>
    <property type="evidence" value="ECO:0007669"/>
    <property type="project" value="UniProtKB-UniRule"/>
</dbReference>
<comment type="function">
    <text evidence="17 18">Catalyzes the last two sequential reactions in the de novo biosynthetic pathway for UDP-N-acetylglucosamine (UDP-GlcNAc). The C-terminal domain catalyzes the transfer of acetyl group from acetyl coenzyme A to glucosamine-1-phosphate (GlcN-1-P) to produce N-acetylglucosamine-1-phosphate (GlcNAc-1-P), which is converted into UDP-GlcNAc by the transfer of uridine 5-monophosphate (from uridine 5-triphosphate), a reaction catalyzed by the N-terminal domain.</text>
</comment>
<dbReference type="InterPro" id="IPR018357">
    <property type="entry name" value="Hexapep_transf_CS"/>
</dbReference>
<organism evidence="20 21">
    <name type="scientific">Microvirga tunisiensis</name>
    <dbReference type="NCBI Taxonomy" id="2108360"/>
    <lineage>
        <taxon>Bacteria</taxon>
        <taxon>Pseudomonadati</taxon>
        <taxon>Pseudomonadota</taxon>
        <taxon>Alphaproteobacteria</taxon>
        <taxon>Hyphomicrobiales</taxon>
        <taxon>Methylobacteriaceae</taxon>
        <taxon>Microvirga</taxon>
    </lineage>
</organism>
<dbReference type="Gene3D" id="3.90.550.10">
    <property type="entry name" value="Spore Coat Polysaccharide Biosynthesis Protein SpsA, Chain A"/>
    <property type="match status" value="1"/>
</dbReference>
<feature type="binding site" evidence="18">
    <location>
        <position position="34"/>
    </location>
    <ligand>
        <name>UDP-N-acetyl-alpha-D-glucosamine</name>
        <dbReference type="ChEBI" id="CHEBI:57705"/>
    </ligand>
</feature>
<dbReference type="HAMAP" id="MF_01631">
    <property type="entry name" value="GlmU"/>
    <property type="match status" value="1"/>
</dbReference>
<comment type="catalytic activity">
    <reaction evidence="16 18">
        <text>N-acetyl-alpha-D-glucosamine 1-phosphate + UTP + H(+) = UDP-N-acetyl-alpha-D-glucosamine + diphosphate</text>
        <dbReference type="Rhea" id="RHEA:13509"/>
        <dbReference type="ChEBI" id="CHEBI:15378"/>
        <dbReference type="ChEBI" id="CHEBI:33019"/>
        <dbReference type="ChEBI" id="CHEBI:46398"/>
        <dbReference type="ChEBI" id="CHEBI:57705"/>
        <dbReference type="ChEBI" id="CHEBI:57776"/>
        <dbReference type="EC" id="2.7.7.23"/>
    </reaction>
</comment>
<dbReference type="Pfam" id="PF12804">
    <property type="entry name" value="NTP_transf_3"/>
    <property type="match status" value="1"/>
</dbReference>
<comment type="pathway">
    <text evidence="18">Nucleotide-sugar biosynthesis; UDP-N-acetyl-alpha-D-glucosamine biosynthesis; N-acetyl-alpha-D-glucosamine 1-phosphate from alpha-D-glucosamine 6-phosphate (route II): step 2/2.</text>
</comment>
<dbReference type="InterPro" id="IPR050065">
    <property type="entry name" value="GlmU-like"/>
</dbReference>
<keyword evidence="9 18" id="KW-0460">Magnesium</keyword>
<dbReference type="AlphaFoldDB" id="A0A5N7MHB1"/>
<dbReference type="InterPro" id="IPR005882">
    <property type="entry name" value="Bifunctional_GlmU"/>
</dbReference>
<comment type="similarity">
    <text evidence="3 18">In the N-terminal section; belongs to the N-acetylglucosamine-1-phosphate uridyltransferase family.</text>
</comment>
<evidence type="ECO:0000256" key="17">
    <source>
        <dbReference type="ARBA" id="ARBA00049628"/>
    </source>
</evidence>
<dbReference type="OrthoDB" id="9775031at2"/>
<keyword evidence="13 18" id="KW-0012">Acyltransferase</keyword>
<comment type="caution">
    <text evidence="18">Lacks conserved residue(s) required for the propagation of feature annotation.</text>
</comment>